<sequence length="195" mass="21553">MQRVSITGNSSNLFSSQTAGGGLFEAAEAVGDKGEEGEQKRGVLEVDASIRGRWEEDDDDDDDEAMQHYCLSRARSLFTQADGYRSKMQFQKPQTQPPVLDPTNSLLSGLLRLHQGRLVHQNCTGKEDFAFCAAFLEAVPVWMLEDIEGRVFEKEEQENLQMQGNFFGSFGMGAREEAGVVSMGRRRAGALVVVP</sequence>
<feature type="compositionally biased region" description="Basic and acidic residues" evidence="1">
    <location>
        <begin position="30"/>
        <end position="44"/>
    </location>
</feature>
<reference evidence="2" key="1">
    <citation type="submission" date="2024-02" db="EMBL/GenBank/DDBJ databases">
        <authorList>
            <consortium name="ELIXIR-Norway"/>
            <consortium name="Elixir Norway"/>
        </authorList>
    </citation>
    <scope>NUCLEOTIDE SEQUENCE</scope>
</reference>
<proteinExistence type="predicted"/>
<accession>A0ABP0U8G9</accession>
<evidence type="ECO:0000313" key="2">
    <source>
        <dbReference type="EMBL" id="CAK9215545.1"/>
    </source>
</evidence>
<feature type="region of interest" description="Disordered" evidence="1">
    <location>
        <begin position="25"/>
        <end position="44"/>
    </location>
</feature>
<name>A0ABP0U8G9_9BRYO</name>
<keyword evidence="3" id="KW-1185">Reference proteome</keyword>
<dbReference type="Proteomes" id="UP001497512">
    <property type="component" value="Chromosome 2"/>
</dbReference>
<dbReference type="EMBL" id="OZ019894">
    <property type="protein sequence ID" value="CAK9215545.1"/>
    <property type="molecule type" value="Genomic_DNA"/>
</dbReference>
<evidence type="ECO:0000313" key="3">
    <source>
        <dbReference type="Proteomes" id="UP001497512"/>
    </source>
</evidence>
<evidence type="ECO:0000256" key="1">
    <source>
        <dbReference type="SAM" id="MobiDB-lite"/>
    </source>
</evidence>
<gene>
    <name evidence="2" type="ORF">CSSPTR1EN2_LOCUS12785</name>
</gene>
<organism evidence="2 3">
    <name type="scientific">Sphagnum troendelagicum</name>
    <dbReference type="NCBI Taxonomy" id="128251"/>
    <lineage>
        <taxon>Eukaryota</taxon>
        <taxon>Viridiplantae</taxon>
        <taxon>Streptophyta</taxon>
        <taxon>Embryophyta</taxon>
        <taxon>Bryophyta</taxon>
        <taxon>Sphagnophytina</taxon>
        <taxon>Sphagnopsida</taxon>
        <taxon>Sphagnales</taxon>
        <taxon>Sphagnaceae</taxon>
        <taxon>Sphagnum</taxon>
    </lineage>
</organism>
<protein>
    <submittedName>
        <fullName evidence="2">Uncharacterized protein</fullName>
    </submittedName>
</protein>